<dbReference type="AlphaFoldDB" id="A0A5M5P6J3"/>
<reference evidence="2 3" key="1">
    <citation type="journal article" date="2019" name="Nat. Med.">
        <title>A library of human gut bacterial isolates paired with longitudinal multiomics data enables mechanistic microbiome research.</title>
        <authorList>
            <person name="Poyet M."/>
            <person name="Groussin M."/>
            <person name="Gibbons S.M."/>
            <person name="Avila-Pacheco J."/>
            <person name="Jiang X."/>
            <person name="Kearney S.M."/>
            <person name="Perrotta A.R."/>
            <person name="Berdy B."/>
            <person name="Zhao S."/>
            <person name="Lieberman T.D."/>
            <person name="Swanson P.K."/>
            <person name="Smith M."/>
            <person name="Roesemann S."/>
            <person name="Alexander J.E."/>
            <person name="Rich S.A."/>
            <person name="Livny J."/>
            <person name="Vlamakis H."/>
            <person name="Clish C."/>
            <person name="Bullock K."/>
            <person name="Deik A."/>
            <person name="Scott J."/>
            <person name="Pierce K.A."/>
            <person name="Xavier R.J."/>
            <person name="Alm E.J."/>
        </authorList>
    </citation>
    <scope>NUCLEOTIDE SEQUENCE [LARGE SCALE GENOMIC DNA]</scope>
    <source>
        <strain evidence="2 3">BIOML-A106</strain>
    </source>
</reference>
<dbReference type="Proteomes" id="UP000479773">
    <property type="component" value="Unassembled WGS sequence"/>
</dbReference>
<gene>
    <name evidence="2" type="ORF">F3B44_12245</name>
</gene>
<evidence type="ECO:0000313" key="3">
    <source>
        <dbReference type="Proteomes" id="UP000479773"/>
    </source>
</evidence>
<evidence type="ECO:0000256" key="1">
    <source>
        <dbReference type="SAM" id="Phobius"/>
    </source>
</evidence>
<proteinExistence type="predicted"/>
<keyword evidence="1" id="KW-0472">Membrane</keyword>
<sequence>MSVRPLSPDLSFHLGSSGTVSSLYIGCFLRFCFHFIFIFLRAFFLSFKDNPIHNRIF</sequence>
<organism evidence="2 3">
    <name type="scientific">Bacteroides fragilis</name>
    <dbReference type="NCBI Taxonomy" id="817"/>
    <lineage>
        <taxon>Bacteria</taxon>
        <taxon>Pseudomonadati</taxon>
        <taxon>Bacteroidota</taxon>
        <taxon>Bacteroidia</taxon>
        <taxon>Bacteroidales</taxon>
        <taxon>Bacteroidaceae</taxon>
        <taxon>Bacteroides</taxon>
    </lineage>
</organism>
<accession>A0A5M5P6J3</accession>
<keyword evidence="1" id="KW-1133">Transmembrane helix</keyword>
<feature type="transmembrane region" description="Helical" evidence="1">
    <location>
        <begin position="20"/>
        <end position="44"/>
    </location>
</feature>
<evidence type="ECO:0000313" key="2">
    <source>
        <dbReference type="EMBL" id="KAA4752133.1"/>
    </source>
</evidence>
<dbReference type="EMBL" id="VWEQ01000010">
    <property type="protein sequence ID" value="KAA4752133.1"/>
    <property type="molecule type" value="Genomic_DNA"/>
</dbReference>
<name>A0A5M5P6J3_BACFG</name>
<protein>
    <recommendedName>
        <fullName evidence="4">Transmembrane protein</fullName>
    </recommendedName>
</protein>
<comment type="caution">
    <text evidence="2">The sequence shown here is derived from an EMBL/GenBank/DDBJ whole genome shotgun (WGS) entry which is preliminary data.</text>
</comment>
<evidence type="ECO:0008006" key="4">
    <source>
        <dbReference type="Google" id="ProtNLM"/>
    </source>
</evidence>
<keyword evidence="1" id="KW-0812">Transmembrane</keyword>